<gene>
    <name evidence="4" type="ORF">ACMU_08295</name>
</gene>
<feature type="domain" description="D-isomer specific 2-hydroxyacid dehydrogenase catalytic" evidence="2">
    <location>
        <begin position="5"/>
        <end position="310"/>
    </location>
</feature>
<dbReference type="EMBL" id="JFKE01000003">
    <property type="protein sequence ID" value="KAJ55768.1"/>
    <property type="molecule type" value="Genomic_DNA"/>
</dbReference>
<proteinExistence type="inferred from homology"/>
<sequence>MTHLLVAGKLHPTGVARLEALKSDGIKVTYLEEINEPSVAKHIATADALVIRTQPLTAATIALAERLKVVSRHGVGYDAVDVAALNARGIPLAIVSDVNSVSVAEQAMMQLLAGAKQAIRADRAVRDLSKWGWRNQLEQREISGRNLLIIGYGRAGQKLARMATGFDMTVRAYDPYLQSQGWPDGPVDPVETLSEGLAWADCLSLHVPRGEKPLLDAAAFDQMKPGMIIANTARGGVLCETALAAALSDGRVHAAGLDVFDIEPPTGDMALANHDNAILSPHIAGLTEEASERMALSCVDNAMDALNGTLDPTLIVNKDALK</sequence>
<dbReference type="PANTHER" id="PTHR42938">
    <property type="entry name" value="FORMATE DEHYDROGENASE 1"/>
    <property type="match status" value="1"/>
</dbReference>
<dbReference type="Pfam" id="PF00389">
    <property type="entry name" value="2-Hacid_dh"/>
    <property type="match status" value="1"/>
</dbReference>
<dbReference type="STRING" id="1454373.ACMU_08295"/>
<evidence type="ECO:0000259" key="3">
    <source>
        <dbReference type="Pfam" id="PF02826"/>
    </source>
</evidence>
<reference evidence="4 5" key="1">
    <citation type="submission" date="2014-03" db="EMBL/GenBank/DDBJ databases">
        <title>Draft Genome Sequence of Actibacterium mucosum KCTC 23349, a Marine Alphaproteobacterium with Complex Ionic Requirements Isolated from Mediterranean Seawater at Malvarrosa Beach, Valencia, Spain.</title>
        <authorList>
            <person name="Arahal D.R."/>
            <person name="Shao Z."/>
            <person name="Lai Q."/>
            <person name="Pujalte M.J."/>
        </authorList>
    </citation>
    <scope>NUCLEOTIDE SEQUENCE [LARGE SCALE GENOMIC DNA]</scope>
    <source>
        <strain evidence="4 5">KCTC 23349</strain>
    </source>
</reference>
<dbReference type="Gene3D" id="3.40.50.720">
    <property type="entry name" value="NAD(P)-binding Rossmann-like Domain"/>
    <property type="match status" value="2"/>
</dbReference>
<organism evidence="4 5">
    <name type="scientific">Actibacterium mucosum KCTC 23349</name>
    <dbReference type="NCBI Taxonomy" id="1454373"/>
    <lineage>
        <taxon>Bacteria</taxon>
        <taxon>Pseudomonadati</taxon>
        <taxon>Pseudomonadota</taxon>
        <taxon>Alphaproteobacteria</taxon>
        <taxon>Rhodobacterales</taxon>
        <taxon>Roseobacteraceae</taxon>
        <taxon>Actibacterium</taxon>
    </lineage>
</organism>
<dbReference type="Pfam" id="PF02826">
    <property type="entry name" value="2-Hacid_dh_C"/>
    <property type="match status" value="1"/>
</dbReference>
<comment type="caution">
    <text evidence="4">The sequence shown here is derived from an EMBL/GenBank/DDBJ whole genome shotgun (WGS) entry which is preliminary data.</text>
</comment>
<keyword evidence="5" id="KW-1185">Reference proteome</keyword>
<name>A0A037ZI23_9RHOB</name>
<dbReference type="InterPro" id="IPR036291">
    <property type="entry name" value="NAD(P)-bd_dom_sf"/>
</dbReference>
<dbReference type="SUPFAM" id="SSF52283">
    <property type="entry name" value="Formate/glycerate dehydrogenase catalytic domain-like"/>
    <property type="match status" value="1"/>
</dbReference>
<feature type="domain" description="D-isomer specific 2-hydroxyacid dehydrogenase NAD-binding" evidence="3">
    <location>
        <begin position="108"/>
        <end position="284"/>
    </location>
</feature>
<dbReference type="Proteomes" id="UP000026249">
    <property type="component" value="Unassembled WGS sequence"/>
</dbReference>
<evidence type="ECO:0000256" key="1">
    <source>
        <dbReference type="RuleBase" id="RU003719"/>
    </source>
</evidence>
<dbReference type="OrthoDB" id="9793626at2"/>
<protein>
    <submittedName>
        <fullName evidence="4">3-phosphoglycerate dehydrogenase</fullName>
    </submittedName>
</protein>
<comment type="similarity">
    <text evidence="1">Belongs to the D-isomer specific 2-hydroxyacid dehydrogenase family.</text>
</comment>
<accession>A0A037ZI23</accession>
<dbReference type="SUPFAM" id="SSF51735">
    <property type="entry name" value="NAD(P)-binding Rossmann-fold domains"/>
    <property type="match status" value="1"/>
</dbReference>
<dbReference type="GO" id="GO:0016616">
    <property type="term" value="F:oxidoreductase activity, acting on the CH-OH group of donors, NAD or NADP as acceptor"/>
    <property type="evidence" value="ECO:0007669"/>
    <property type="project" value="InterPro"/>
</dbReference>
<dbReference type="CDD" id="cd12173">
    <property type="entry name" value="PGDH_4"/>
    <property type="match status" value="1"/>
</dbReference>
<evidence type="ECO:0000313" key="4">
    <source>
        <dbReference type="EMBL" id="KAJ55768.1"/>
    </source>
</evidence>
<dbReference type="PANTHER" id="PTHR42938:SF47">
    <property type="entry name" value="HYDROXYPYRUVATE REDUCTASE"/>
    <property type="match status" value="1"/>
</dbReference>
<evidence type="ECO:0000313" key="5">
    <source>
        <dbReference type="Proteomes" id="UP000026249"/>
    </source>
</evidence>
<dbReference type="AlphaFoldDB" id="A0A037ZI23"/>
<evidence type="ECO:0000259" key="2">
    <source>
        <dbReference type="Pfam" id="PF00389"/>
    </source>
</evidence>
<dbReference type="InterPro" id="IPR006139">
    <property type="entry name" value="D-isomer_2_OHA_DH_cat_dom"/>
</dbReference>
<dbReference type="GO" id="GO:0051287">
    <property type="term" value="F:NAD binding"/>
    <property type="evidence" value="ECO:0007669"/>
    <property type="project" value="InterPro"/>
</dbReference>
<dbReference type="RefSeq" id="WP_035257690.1">
    <property type="nucleotide sequence ID" value="NZ_JFKE01000003.1"/>
</dbReference>
<keyword evidence="1" id="KW-0560">Oxidoreductase</keyword>
<dbReference type="InterPro" id="IPR006140">
    <property type="entry name" value="D-isomer_DH_NAD-bd"/>
</dbReference>